<protein>
    <submittedName>
        <fullName evidence="1">Uncharacterized protein</fullName>
    </submittedName>
</protein>
<dbReference type="Proteomes" id="UP000466692">
    <property type="component" value="Unassembled WGS sequence"/>
</dbReference>
<comment type="caution">
    <text evidence="1">The sequence shown here is derived from an EMBL/GenBank/DDBJ whole genome shotgun (WGS) entry which is preliminary data.</text>
</comment>
<evidence type="ECO:0000313" key="2">
    <source>
        <dbReference type="Proteomes" id="UP000466692"/>
    </source>
</evidence>
<sequence length="52" mass="5664">MKKLMMLVAVMLISVGFTFGTDQQQGTLSEESYSVAAGQVEIMYNPYISVVG</sequence>
<organism evidence="1 2">
    <name type="scientific">Pontibacillus yanchengensis</name>
    <dbReference type="NCBI Taxonomy" id="462910"/>
    <lineage>
        <taxon>Bacteria</taxon>
        <taxon>Bacillati</taxon>
        <taxon>Bacillota</taxon>
        <taxon>Bacilli</taxon>
        <taxon>Bacillales</taxon>
        <taxon>Bacillaceae</taxon>
        <taxon>Pontibacillus</taxon>
    </lineage>
</organism>
<proteinExistence type="predicted"/>
<accession>A0ACC7VIJ8</accession>
<name>A0ACC7VIJ8_9BACI</name>
<reference evidence="1" key="1">
    <citation type="submission" date="2019-11" db="EMBL/GenBank/DDBJ databases">
        <title>Genome sequences of 17 halophilic strains isolated from different environments.</title>
        <authorList>
            <person name="Furrow R.E."/>
        </authorList>
    </citation>
    <scope>NUCLEOTIDE SEQUENCE</scope>
    <source>
        <strain evidence="1">22510_22_Filter</strain>
    </source>
</reference>
<dbReference type="EMBL" id="WMEU01000005">
    <property type="protein sequence ID" value="MYL54771.1"/>
    <property type="molecule type" value="Genomic_DNA"/>
</dbReference>
<gene>
    <name evidence="1" type="ORF">GLW08_15655</name>
</gene>
<evidence type="ECO:0000313" key="1">
    <source>
        <dbReference type="EMBL" id="MYL54771.1"/>
    </source>
</evidence>
<keyword evidence="2" id="KW-1185">Reference proteome</keyword>